<dbReference type="GO" id="GO:0006098">
    <property type="term" value="P:pentose-phosphate shunt"/>
    <property type="evidence" value="ECO:0007669"/>
    <property type="project" value="UniProtKB-UniPathway"/>
</dbReference>
<dbReference type="InterPro" id="IPR006148">
    <property type="entry name" value="Glc/Gal-6P_isomerase"/>
</dbReference>
<feature type="domain" description="Glucosamine/galactosamine-6-phosphate isomerase" evidence="4">
    <location>
        <begin position="86"/>
        <end position="298"/>
    </location>
</feature>
<evidence type="ECO:0000259" key="4">
    <source>
        <dbReference type="Pfam" id="PF01182"/>
    </source>
</evidence>
<protein>
    <recommendedName>
        <fullName evidence="2">6-phosphogluconolactonase</fullName>
        <shortName evidence="2">6PGL</shortName>
        <ecNumber evidence="2">3.1.1.31</ecNumber>
    </recommendedName>
</protein>
<dbReference type="PANTHER" id="PTHR11054">
    <property type="entry name" value="6-PHOSPHOGLUCONOLACTONASE"/>
    <property type="match status" value="1"/>
</dbReference>
<evidence type="ECO:0000256" key="1">
    <source>
        <dbReference type="ARBA" id="ARBA00010662"/>
    </source>
</evidence>
<comment type="catalytic activity">
    <reaction evidence="2">
        <text>6-phospho-D-glucono-1,5-lactone + H2O = 6-phospho-D-gluconate + H(+)</text>
        <dbReference type="Rhea" id="RHEA:12556"/>
        <dbReference type="ChEBI" id="CHEBI:15377"/>
        <dbReference type="ChEBI" id="CHEBI:15378"/>
        <dbReference type="ChEBI" id="CHEBI:57955"/>
        <dbReference type="ChEBI" id="CHEBI:58759"/>
        <dbReference type="EC" id="3.1.1.31"/>
    </reaction>
</comment>
<comment type="function">
    <text evidence="2">Hydrolysis of 6-phosphogluconolactone to 6-phosphogluconate.</text>
</comment>
<evidence type="ECO:0000313" key="5">
    <source>
        <dbReference type="Ensembl" id="ENSXETP00000118792"/>
    </source>
</evidence>
<dbReference type="Gene3D" id="3.40.50.1360">
    <property type="match status" value="1"/>
</dbReference>
<dbReference type="GO" id="GO:0017057">
    <property type="term" value="F:6-phosphogluconolactonase activity"/>
    <property type="evidence" value="ECO:0007669"/>
    <property type="project" value="UniProtKB-UniRule"/>
</dbReference>
<dbReference type="PANTHER" id="PTHR11054:SF0">
    <property type="entry name" value="6-PHOSPHOGLUCONOLACTONASE"/>
    <property type="match status" value="1"/>
</dbReference>
<name>A0A803KEV3_XENTR</name>
<evidence type="ECO:0000256" key="2">
    <source>
        <dbReference type="RuleBase" id="RU365095"/>
    </source>
</evidence>
<comment type="pathway">
    <text evidence="2">Carbohydrate degradation; pentose phosphate pathway; D-ribulose 5-phosphate from D-glucose 6-phosphate (oxidative stage): step 2/3.</text>
</comment>
<dbReference type="FunFam" id="3.40.50.1360:FF:000055">
    <property type="entry name" value="6-phosphogluconolactonase"/>
    <property type="match status" value="1"/>
</dbReference>
<reference evidence="5" key="2">
    <citation type="submission" date="2021-03" db="UniProtKB">
        <authorList>
            <consortium name="Ensembl"/>
        </authorList>
    </citation>
    <scope>IDENTIFICATION</scope>
</reference>
<proteinExistence type="inferred from homology"/>
<dbReference type="FunCoup" id="A0A803KEV3">
    <property type="interactions" value="1145"/>
</dbReference>
<dbReference type="GO" id="GO:0005975">
    <property type="term" value="P:carbohydrate metabolic process"/>
    <property type="evidence" value="ECO:0007669"/>
    <property type="project" value="UniProtKB-UniRule"/>
</dbReference>
<gene>
    <name evidence="5" type="primary">pgls</name>
</gene>
<evidence type="ECO:0000256" key="3">
    <source>
        <dbReference type="SAM" id="Phobius"/>
    </source>
</evidence>
<dbReference type="InterPro" id="IPR005900">
    <property type="entry name" value="6-phosphogluconolactonase_DevB"/>
</dbReference>
<dbReference type="NCBIfam" id="TIGR01198">
    <property type="entry name" value="pgl"/>
    <property type="match status" value="1"/>
</dbReference>
<dbReference type="CDD" id="cd01400">
    <property type="entry name" value="6PGL"/>
    <property type="match status" value="1"/>
</dbReference>
<organism evidence="5">
    <name type="scientific">Xenopus tropicalis</name>
    <name type="common">Western clawed frog</name>
    <name type="synonym">Silurana tropicalis</name>
    <dbReference type="NCBI Taxonomy" id="8364"/>
    <lineage>
        <taxon>Eukaryota</taxon>
        <taxon>Metazoa</taxon>
        <taxon>Chordata</taxon>
        <taxon>Craniata</taxon>
        <taxon>Vertebrata</taxon>
        <taxon>Euteleostomi</taxon>
        <taxon>Amphibia</taxon>
        <taxon>Batrachia</taxon>
        <taxon>Anura</taxon>
        <taxon>Pipoidea</taxon>
        <taxon>Pipidae</taxon>
        <taxon>Xenopodinae</taxon>
        <taxon>Xenopus</taxon>
        <taxon>Silurana</taxon>
    </lineage>
</organism>
<dbReference type="InterPro" id="IPR037171">
    <property type="entry name" value="NagB/RpiA_transferase-like"/>
</dbReference>
<dbReference type="InterPro" id="IPR039104">
    <property type="entry name" value="6PGL"/>
</dbReference>
<keyword evidence="3" id="KW-0812">Transmembrane</keyword>
<keyword evidence="3" id="KW-0472">Membrane</keyword>
<dbReference type="Bgee" id="ENSXETG00000038389">
    <property type="expression patterns" value="Expressed in liver and 12 other cell types or tissues"/>
</dbReference>
<dbReference type="GeneTree" id="ENSGT00550000075110"/>
<dbReference type="SUPFAM" id="SSF100950">
    <property type="entry name" value="NagB/RpiA/CoA transferase-like"/>
    <property type="match status" value="1"/>
</dbReference>
<comment type="similarity">
    <text evidence="1 2">Belongs to the glucosamine/galactosamine-6-phosphate isomerase family. 6-phosphogluconolactonase subfamily.</text>
</comment>
<reference evidence="5" key="1">
    <citation type="journal article" date="2010" name="Science">
        <title>The genome of the Western clawed frog Xenopus tropicalis.</title>
        <authorList>
            <person name="Hellsten U."/>
            <person name="Harland R.M."/>
            <person name="Gilchrist M.J."/>
            <person name="Hendrix D."/>
            <person name="Jurka J."/>
            <person name="Kapitonov V."/>
            <person name="Ovcharenko I."/>
            <person name="Putnam N.H."/>
            <person name="Shu S."/>
            <person name="Taher L."/>
            <person name="Blitz I.L."/>
            <person name="Blumberg B."/>
            <person name="Dichmann D.S."/>
            <person name="Dubchak I."/>
            <person name="Amaya E."/>
            <person name="Detter J.C."/>
            <person name="Fletcher R."/>
            <person name="Gerhard D.S."/>
            <person name="Goodstein D."/>
            <person name="Graves T."/>
            <person name="Grigoriev I.V."/>
            <person name="Grimwood J."/>
            <person name="Kawashima T."/>
            <person name="Lindquist E."/>
            <person name="Lucas S.M."/>
            <person name="Mead P.E."/>
            <person name="Mitros T."/>
            <person name="Ogino H."/>
            <person name="Ohta Y."/>
            <person name="Poliakov A.V."/>
            <person name="Pollet N."/>
            <person name="Robert J."/>
            <person name="Salamov A."/>
            <person name="Sater A.K."/>
            <person name="Schmutz J."/>
            <person name="Terry A."/>
            <person name="Vize P.D."/>
            <person name="Warren W.C."/>
            <person name="Wells D."/>
            <person name="Wills A."/>
            <person name="Wilson R.K."/>
            <person name="Zimmerman L.B."/>
            <person name="Zorn A.M."/>
            <person name="Grainger R."/>
            <person name="Grammer T."/>
            <person name="Khokha M.K."/>
            <person name="Richardson P.M."/>
            <person name="Rokhsar D.S."/>
        </authorList>
    </citation>
    <scope>NUCLEOTIDE SEQUENCE [LARGE SCALE GENOMIC DNA]</scope>
    <source>
        <strain evidence="5">Nigerian</strain>
    </source>
</reference>
<accession>A0A803KEV3</accession>
<feature type="transmembrane region" description="Helical" evidence="3">
    <location>
        <begin position="12"/>
        <end position="33"/>
    </location>
</feature>
<dbReference type="UniPathway" id="UPA00115">
    <property type="reaction ID" value="UER00409"/>
</dbReference>
<dbReference type="Pfam" id="PF01182">
    <property type="entry name" value="Glucosamine_iso"/>
    <property type="match status" value="1"/>
</dbReference>
<sequence>MTSLPPCYTSPVLLLTLSKCCGVSFSFFFFFLLTTSALSEATDALSFSVTSAHPPDCSLYSHSSSLRARSVMSSSHQICVFSSPAELALSLTQLLVHESQGTCSFRLALSGGSLVQLLSRELPKTAGLNTAGWKVAFCDERLVPFSDPESTYGEYKRQLVPLGLLSESQFVTIDPALPVEEAAVDYTKKVRELFPGDDHPVFDLVILGIGPDGHTASLFPGHPLLQVTDKVVAPISDSPKPPPQRVTLTLPVINAAKTVVFVATGEGKAAVLKRILQEEESDPLPAARVSPVHGKLLWFLDEPAARELTCPVEKHSVL</sequence>
<dbReference type="InParanoid" id="A0A803KEV3"/>
<dbReference type="Ensembl" id="ENSXETT00000118685">
    <property type="protein sequence ID" value="ENSXETP00000118792"/>
    <property type="gene ID" value="ENSXETG00000038389"/>
</dbReference>
<keyword evidence="2" id="KW-0378">Hydrolase</keyword>
<dbReference type="AlphaFoldDB" id="A0A803KEV3"/>
<keyword evidence="3" id="KW-1133">Transmembrane helix</keyword>
<dbReference type="EC" id="3.1.1.31" evidence="2"/>